<dbReference type="RefSeq" id="WP_047213640.1">
    <property type="nucleotide sequence ID" value="NZ_CP011568.3"/>
</dbReference>
<dbReference type="KEGG" id="ptx:ABW99_06125"/>
<dbReference type="EMBL" id="CP011568">
    <property type="protein sequence ID" value="AKJ67855.1"/>
    <property type="molecule type" value="Genomic_DNA"/>
</dbReference>
<evidence type="ECO:0000313" key="2">
    <source>
        <dbReference type="Proteomes" id="UP000036700"/>
    </source>
</evidence>
<name>A0A0G3ELK1_9BURK</name>
<sequence length="80" mass="8887">MERAAKSTSELIESVNALLRERCTSSCRCHIEDIRPKLGKAPSAGNWEVLLFFGPIECQARVGKVIAEAQEKFSLKIVPE</sequence>
<evidence type="ECO:0000313" key="1">
    <source>
        <dbReference type="EMBL" id="AKJ67855.1"/>
    </source>
</evidence>
<accession>A0A0G3ELK1</accession>
<reference evidence="2" key="1">
    <citation type="submission" date="2015-06" db="EMBL/GenBank/DDBJ databases">
        <authorList>
            <person name="Lim Y.L."/>
            <person name="Ee R."/>
            <person name="Yong D."/>
            <person name="How K.Y."/>
            <person name="Yin W.F."/>
            <person name="Chan K.G."/>
        </authorList>
    </citation>
    <scope>NUCLEOTIDE SEQUENCE [LARGE SCALE GENOMIC DNA]</scope>
    <source>
        <strain evidence="2">DSM 25325</strain>
    </source>
</reference>
<gene>
    <name evidence="1" type="ORF">ABW99_06125</name>
</gene>
<organism evidence="1 2">
    <name type="scientific">Pandoraea thiooxydans</name>
    <dbReference type="NCBI Taxonomy" id="445709"/>
    <lineage>
        <taxon>Bacteria</taxon>
        <taxon>Pseudomonadati</taxon>
        <taxon>Pseudomonadota</taxon>
        <taxon>Betaproteobacteria</taxon>
        <taxon>Burkholderiales</taxon>
        <taxon>Burkholderiaceae</taxon>
        <taxon>Pandoraea</taxon>
    </lineage>
</organism>
<proteinExistence type="predicted"/>
<dbReference type="AlphaFoldDB" id="A0A0G3ELK1"/>
<dbReference type="PATRIC" id="fig|445709.3.peg.1317"/>
<protein>
    <submittedName>
        <fullName evidence="1">Uncharacterized protein</fullName>
    </submittedName>
</protein>
<dbReference type="Proteomes" id="UP000036700">
    <property type="component" value="Chromosome"/>
</dbReference>
<keyword evidence="2" id="KW-1185">Reference proteome</keyword>